<dbReference type="PANTHER" id="PTHR31080:SF274">
    <property type="entry name" value="PECTINESTERASE_PECTINESTERASE INHIBITOR 26"/>
    <property type="match status" value="1"/>
</dbReference>
<feature type="signal peptide" evidence="2">
    <location>
        <begin position="1"/>
        <end position="25"/>
    </location>
</feature>
<dbReference type="InterPro" id="IPR051955">
    <property type="entry name" value="PME_Inhibitor"/>
</dbReference>
<keyword evidence="1 2" id="KW-0732">Signal</keyword>
<dbReference type="PANTHER" id="PTHR31080">
    <property type="entry name" value="PECTINESTERASE INHIBITOR-LIKE"/>
    <property type="match status" value="1"/>
</dbReference>
<dbReference type="GO" id="GO:0004857">
    <property type="term" value="F:enzyme inhibitor activity"/>
    <property type="evidence" value="ECO:0007669"/>
    <property type="project" value="InterPro"/>
</dbReference>
<gene>
    <name evidence="4" type="ORF">RJ641_002777</name>
</gene>
<name>A0AAN8VCL9_9MAGN</name>
<dbReference type="CDD" id="cd15800">
    <property type="entry name" value="PMEI-like_2"/>
    <property type="match status" value="1"/>
</dbReference>
<dbReference type="Gene3D" id="1.20.140.40">
    <property type="entry name" value="Invertase/pectin methylesterase inhibitor family protein"/>
    <property type="match status" value="1"/>
</dbReference>
<reference evidence="4 5" key="1">
    <citation type="submission" date="2023-12" db="EMBL/GenBank/DDBJ databases">
        <title>A high-quality genome assembly for Dillenia turbinata (Dilleniales).</title>
        <authorList>
            <person name="Chanderbali A."/>
        </authorList>
    </citation>
    <scope>NUCLEOTIDE SEQUENCE [LARGE SCALE GENOMIC DNA]</scope>
    <source>
        <strain evidence="4">LSX21</strain>
        <tissue evidence="4">Leaf</tissue>
    </source>
</reference>
<evidence type="ECO:0000313" key="5">
    <source>
        <dbReference type="Proteomes" id="UP001370490"/>
    </source>
</evidence>
<protein>
    <submittedName>
        <fullName evidence="4">Pectinesterase inhibitor domain</fullName>
    </submittedName>
</protein>
<dbReference type="AlphaFoldDB" id="A0AAN8VCL9"/>
<accession>A0AAN8VCL9</accession>
<evidence type="ECO:0000259" key="3">
    <source>
        <dbReference type="SMART" id="SM00856"/>
    </source>
</evidence>
<dbReference type="Proteomes" id="UP001370490">
    <property type="component" value="Unassembled WGS sequence"/>
</dbReference>
<dbReference type="InterPro" id="IPR006501">
    <property type="entry name" value="Pectinesterase_inhib_dom"/>
</dbReference>
<comment type="caution">
    <text evidence="4">The sequence shown here is derived from an EMBL/GenBank/DDBJ whole genome shotgun (WGS) entry which is preliminary data.</text>
</comment>
<dbReference type="NCBIfam" id="TIGR01614">
    <property type="entry name" value="PME_inhib"/>
    <property type="match status" value="1"/>
</dbReference>
<proteinExistence type="predicted"/>
<organism evidence="4 5">
    <name type="scientific">Dillenia turbinata</name>
    <dbReference type="NCBI Taxonomy" id="194707"/>
    <lineage>
        <taxon>Eukaryota</taxon>
        <taxon>Viridiplantae</taxon>
        <taxon>Streptophyta</taxon>
        <taxon>Embryophyta</taxon>
        <taxon>Tracheophyta</taxon>
        <taxon>Spermatophyta</taxon>
        <taxon>Magnoliopsida</taxon>
        <taxon>eudicotyledons</taxon>
        <taxon>Gunneridae</taxon>
        <taxon>Pentapetalae</taxon>
        <taxon>Dilleniales</taxon>
        <taxon>Dilleniaceae</taxon>
        <taxon>Dillenia</taxon>
    </lineage>
</organism>
<evidence type="ECO:0000313" key="4">
    <source>
        <dbReference type="EMBL" id="KAK6930984.1"/>
    </source>
</evidence>
<dbReference type="SMART" id="SM00856">
    <property type="entry name" value="PMEI"/>
    <property type="match status" value="1"/>
</dbReference>
<sequence>MSTSFSKAFLAVVAVAVLAAVQSEASVLCTKTSFPKLCERVIGGTTSPAAALTKAIQASLKQVLNAQAEAKNSKADKSCVDQCNEMYQSAVDSLNQSLEYIKTNDIGGLRSELSAVITYVETCNDAFAEMQIKNPFFNTNEKLKEYGDNNLALAAEIN</sequence>
<evidence type="ECO:0000256" key="1">
    <source>
        <dbReference type="ARBA" id="ARBA00022729"/>
    </source>
</evidence>
<dbReference type="Pfam" id="PF04043">
    <property type="entry name" value="PMEI"/>
    <property type="match status" value="1"/>
</dbReference>
<dbReference type="EMBL" id="JBAMMX010000011">
    <property type="protein sequence ID" value="KAK6930984.1"/>
    <property type="molecule type" value="Genomic_DNA"/>
</dbReference>
<dbReference type="InterPro" id="IPR035513">
    <property type="entry name" value="Invertase/methylesterase_inhib"/>
</dbReference>
<feature type="domain" description="Pectinesterase inhibitor" evidence="3">
    <location>
        <begin position="20"/>
        <end position="153"/>
    </location>
</feature>
<feature type="chain" id="PRO_5042811624" evidence="2">
    <location>
        <begin position="26"/>
        <end position="158"/>
    </location>
</feature>
<dbReference type="SUPFAM" id="SSF101148">
    <property type="entry name" value="Plant invertase/pectin methylesterase inhibitor"/>
    <property type="match status" value="1"/>
</dbReference>
<keyword evidence="5" id="KW-1185">Reference proteome</keyword>
<evidence type="ECO:0000256" key="2">
    <source>
        <dbReference type="SAM" id="SignalP"/>
    </source>
</evidence>